<proteinExistence type="predicted"/>
<dbReference type="AlphaFoldDB" id="A0A6J4ULB4"/>
<dbReference type="Gene3D" id="3.30.700.10">
    <property type="entry name" value="Glycoprotein, Type 4 Pilin"/>
    <property type="match status" value="1"/>
</dbReference>
<dbReference type="Pfam" id="PF07963">
    <property type="entry name" value="N_methyl"/>
    <property type="match status" value="1"/>
</dbReference>
<evidence type="ECO:0000313" key="3">
    <source>
        <dbReference type="EMBL" id="CAA9553726.1"/>
    </source>
</evidence>
<evidence type="ECO:0000256" key="1">
    <source>
        <dbReference type="SAM" id="MobiDB-lite"/>
    </source>
</evidence>
<name>A0A6J4ULB4_9CYAN</name>
<dbReference type="InterPro" id="IPR012902">
    <property type="entry name" value="N_methyl_site"/>
</dbReference>
<dbReference type="EMBL" id="CADCWO010000005">
    <property type="protein sequence ID" value="CAA9553726.1"/>
    <property type="molecule type" value="Genomic_DNA"/>
</dbReference>
<keyword evidence="2" id="KW-0812">Transmembrane</keyword>
<organism evidence="3">
    <name type="scientific">uncultured Synechococcales cyanobacterium</name>
    <dbReference type="NCBI Taxonomy" id="1936017"/>
    <lineage>
        <taxon>Bacteria</taxon>
        <taxon>Bacillati</taxon>
        <taxon>Cyanobacteriota</taxon>
        <taxon>Cyanophyceae</taxon>
        <taxon>Synechococcales</taxon>
        <taxon>environmental samples</taxon>
    </lineage>
</organism>
<dbReference type="InterPro" id="IPR045584">
    <property type="entry name" value="Pilin-like"/>
</dbReference>
<reference evidence="3" key="1">
    <citation type="submission" date="2020-02" db="EMBL/GenBank/DDBJ databases">
        <authorList>
            <person name="Meier V. D."/>
        </authorList>
    </citation>
    <scope>NUCLEOTIDE SEQUENCE</scope>
    <source>
        <strain evidence="3">AVDCRST_MAG81</strain>
    </source>
</reference>
<sequence>MVLFSARKSSQGFTLTEMLVIVAIVGILSAIVAPSFLGLLNRNKVSNAVVNLQGVLQEAQRESLRKSKTCTVNIPSSSNPTVTGPSGSSYCLITGDRVLKDISIRRDDTSLGTITFDFKGRTTTGGSDFQAIVFSVANDTSTPERCLMISNPLGVVRTGLYNDSSGSATTVDPNNSSTTPNCTISQ</sequence>
<keyword evidence="2" id="KW-1133">Transmembrane helix</keyword>
<feature type="region of interest" description="Disordered" evidence="1">
    <location>
        <begin position="165"/>
        <end position="186"/>
    </location>
</feature>
<gene>
    <name evidence="3" type="ORF">AVDCRST_MAG81-48</name>
</gene>
<dbReference type="SUPFAM" id="SSF54523">
    <property type="entry name" value="Pili subunits"/>
    <property type="match status" value="1"/>
</dbReference>
<feature type="transmembrane region" description="Helical" evidence="2">
    <location>
        <begin position="20"/>
        <end position="40"/>
    </location>
</feature>
<keyword evidence="2" id="KW-0472">Membrane</keyword>
<dbReference type="NCBIfam" id="TIGR02532">
    <property type="entry name" value="IV_pilin_GFxxxE"/>
    <property type="match status" value="1"/>
</dbReference>
<protein>
    <recommendedName>
        <fullName evidence="4">General secretion pathway GspH domain-containing protein</fullName>
    </recommendedName>
</protein>
<accession>A0A6J4ULB4</accession>
<evidence type="ECO:0008006" key="4">
    <source>
        <dbReference type="Google" id="ProtNLM"/>
    </source>
</evidence>
<evidence type="ECO:0000256" key="2">
    <source>
        <dbReference type="SAM" id="Phobius"/>
    </source>
</evidence>